<dbReference type="EMBL" id="JADGJQ010000107">
    <property type="protein sequence ID" value="KAJ3169402.1"/>
    <property type="molecule type" value="Genomic_DNA"/>
</dbReference>
<dbReference type="GO" id="GO:0000956">
    <property type="term" value="P:nuclear-transcribed mRNA catabolic process"/>
    <property type="evidence" value="ECO:0007669"/>
    <property type="project" value="TreeGrafter"/>
</dbReference>
<keyword evidence="6" id="KW-0378">Hydrolase</keyword>
<keyword evidence="9" id="KW-0255">Endonuclease</keyword>
<evidence type="ECO:0000256" key="4">
    <source>
        <dbReference type="ARBA" id="ARBA00044692"/>
    </source>
</evidence>
<comment type="catalytic activity">
    <reaction evidence="5">
        <text>a 5'-end NAD(+)-phospho-ribonucleoside in mRNA + H2O = a 5'-end phospho-ribonucleoside in mRNA + NAD(+) + H(+)</text>
        <dbReference type="Rhea" id="RHEA:60880"/>
        <dbReference type="Rhea" id="RHEA-COMP:15692"/>
        <dbReference type="Rhea" id="RHEA-COMP:15698"/>
        <dbReference type="ChEBI" id="CHEBI:15377"/>
        <dbReference type="ChEBI" id="CHEBI:15378"/>
        <dbReference type="ChEBI" id="CHEBI:57540"/>
        <dbReference type="ChEBI" id="CHEBI:138282"/>
        <dbReference type="ChEBI" id="CHEBI:144029"/>
    </reaction>
    <physiologicalReaction direction="left-to-right" evidence="5">
        <dbReference type="Rhea" id="RHEA:60881"/>
    </physiologicalReaction>
</comment>
<comment type="cofactor">
    <cofactor evidence="1 6">
        <name>a divalent metal cation</name>
        <dbReference type="ChEBI" id="CHEBI:60240"/>
    </cofactor>
</comment>
<evidence type="ECO:0000256" key="2">
    <source>
        <dbReference type="ARBA" id="ARBA00006562"/>
    </source>
</evidence>
<dbReference type="GO" id="GO:0000166">
    <property type="term" value="F:nucleotide binding"/>
    <property type="evidence" value="ECO:0007669"/>
    <property type="project" value="UniProtKB-KW"/>
</dbReference>
<keyword evidence="10" id="KW-1185">Reference proteome</keyword>
<dbReference type="Proteomes" id="UP001212152">
    <property type="component" value="Unassembled WGS sequence"/>
</dbReference>
<dbReference type="InterPro" id="IPR013961">
    <property type="entry name" value="RAI1"/>
</dbReference>
<proteinExistence type="inferred from homology"/>
<dbReference type="AlphaFoldDB" id="A0AAD5TBT3"/>
<comment type="similarity">
    <text evidence="2 6">Belongs to the DXO/Dom3Z family.</text>
</comment>
<evidence type="ECO:0000313" key="10">
    <source>
        <dbReference type="Proteomes" id="UP001212152"/>
    </source>
</evidence>
<keyword evidence="6" id="KW-0547">Nucleotide-binding</keyword>
<comment type="catalytic activity">
    <reaction evidence="4">
        <text>a 5'-end triphospho-ribonucleoside in mRNA + H2O = a 5'-end phospho-ribonucleoside in mRNA + diphosphate + H(+)</text>
        <dbReference type="Rhea" id="RHEA:78683"/>
        <dbReference type="Rhea" id="RHEA-COMP:15692"/>
        <dbReference type="Rhea" id="RHEA-COMP:17164"/>
        <dbReference type="ChEBI" id="CHEBI:15377"/>
        <dbReference type="ChEBI" id="CHEBI:15378"/>
        <dbReference type="ChEBI" id="CHEBI:33019"/>
        <dbReference type="ChEBI" id="CHEBI:138282"/>
        <dbReference type="ChEBI" id="CHEBI:167618"/>
    </reaction>
    <physiologicalReaction direction="left-to-right" evidence="4">
        <dbReference type="Rhea" id="RHEA:78684"/>
    </physiologicalReaction>
</comment>
<sequence>MSTSHPDDKQAGNLPSRPPPSSNHTSSSSNNSHGNGTRDRSSRFAPHVRPPGHRSQRSGHRTSSSSSVSVSVLAVDPIERFKVRCAAYQQPKEIVCFSYDEERKLSMGSDDKLSYYCEPDIQSANLSSGFPDRYVMREPVPERLDALLESMRHVNSRPRDPNTPPLRPAFCTWRGIMTKVLCAPFSRDRWELGATLHDGTIYIEEHEKRKDLYGSTDKDKLMSYMGYKFEALATIPFPPAELSGPSDPRLAERDSGTVNTNVQFCSVFKTKIGVNSIVMGAEVDCLLADRKPERDPQSAYAELKTNRVITNERQQQSFERHKLLKVWAQSFLPGIPTVIVGYRHDNGRLSHIERRRTLDIPRSVRGTQPGIWDATVCINFADAFLTWLKEIVVIDDPDTVYTIEFDGRAASLLRVETGAEGPEGPFIPPWYRGQS</sequence>
<dbReference type="PANTHER" id="PTHR12395:SF9">
    <property type="entry name" value="DECAPPING AND EXORIBONUCLEASE PROTEIN"/>
    <property type="match status" value="1"/>
</dbReference>
<dbReference type="EC" id="3.6.1.-" evidence="6"/>
<comment type="function">
    <text evidence="6">Decapping enzyme for NAD-capped RNAs: specifically hydrolyzes the nicotinamide adenine dinucleotide (NAD) cap from a subset of RNAs by removing the entire NAD moiety from the 5'-end of an NAD-capped RNA.</text>
</comment>
<dbReference type="InterPro" id="IPR039039">
    <property type="entry name" value="RAI1-like_fam"/>
</dbReference>
<dbReference type="GO" id="GO:0034353">
    <property type="term" value="F:mRNA 5'-diphosphatase activity"/>
    <property type="evidence" value="ECO:0007669"/>
    <property type="project" value="TreeGrafter"/>
</dbReference>
<dbReference type="PANTHER" id="PTHR12395">
    <property type="entry name" value="DOM-3 RELATED"/>
    <property type="match status" value="1"/>
</dbReference>
<feature type="compositionally biased region" description="Low complexity" evidence="7">
    <location>
        <begin position="22"/>
        <end position="35"/>
    </location>
</feature>
<evidence type="ECO:0000256" key="5">
    <source>
        <dbReference type="ARBA" id="ARBA00048124"/>
    </source>
</evidence>
<feature type="region of interest" description="Disordered" evidence="7">
    <location>
        <begin position="1"/>
        <end position="70"/>
    </location>
</feature>
<protein>
    <recommendedName>
        <fullName evidence="6">Decapping nuclease</fullName>
        <ecNumber evidence="6">3.6.1.-</ecNumber>
    </recommendedName>
</protein>
<dbReference type="GO" id="GO:0005634">
    <property type="term" value="C:nucleus"/>
    <property type="evidence" value="ECO:0007669"/>
    <property type="project" value="UniProtKB-SubCell"/>
</dbReference>
<keyword evidence="6" id="KW-0540">Nuclease</keyword>
<keyword evidence="6" id="KW-0694">RNA-binding</keyword>
<evidence type="ECO:0000259" key="8">
    <source>
        <dbReference type="Pfam" id="PF08652"/>
    </source>
</evidence>
<organism evidence="9 10">
    <name type="scientific">Geranomyces variabilis</name>
    <dbReference type="NCBI Taxonomy" id="109894"/>
    <lineage>
        <taxon>Eukaryota</taxon>
        <taxon>Fungi</taxon>
        <taxon>Fungi incertae sedis</taxon>
        <taxon>Chytridiomycota</taxon>
        <taxon>Chytridiomycota incertae sedis</taxon>
        <taxon>Chytridiomycetes</taxon>
        <taxon>Spizellomycetales</taxon>
        <taxon>Powellomycetaceae</taxon>
        <taxon>Geranomyces</taxon>
    </lineage>
</organism>
<evidence type="ECO:0000256" key="6">
    <source>
        <dbReference type="RuleBase" id="RU367113"/>
    </source>
</evidence>
<feature type="compositionally biased region" description="Basic and acidic residues" evidence="7">
    <location>
        <begin position="1"/>
        <end position="10"/>
    </location>
</feature>
<name>A0AAD5TBT3_9FUNG</name>
<comment type="subcellular location">
    <subcellularLocation>
        <location evidence="6">Nucleus</location>
    </subcellularLocation>
</comment>
<dbReference type="GO" id="GO:0003723">
    <property type="term" value="F:RNA binding"/>
    <property type="evidence" value="ECO:0007669"/>
    <property type="project" value="UniProtKB-KW"/>
</dbReference>
<evidence type="ECO:0000313" key="9">
    <source>
        <dbReference type="EMBL" id="KAJ3169402.1"/>
    </source>
</evidence>
<comment type="catalytic activity">
    <reaction evidence="3">
        <text>a 5'-end (N(7)-methyl 5'-triphosphoguanosine)-ribonucleoside-ribonucleotide in mRNA + H2O = a (N(7)-methyl 5'-triphosphoguanosine)-nucleoside + a 5'-end phospho-ribonucleoside in mRNA + H(+)</text>
        <dbReference type="Rhea" id="RHEA:66928"/>
        <dbReference type="Rhea" id="RHEA-COMP:15692"/>
        <dbReference type="Rhea" id="RHEA-COMP:17313"/>
        <dbReference type="ChEBI" id="CHEBI:15377"/>
        <dbReference type="ChEBI" id="CHEBI:15378"/>
        <dbReference type="ChEBI" id="CHEBI:138282"/>
        <dbReference type="ChEBI" id="CHEBI:172876"/>
        <dbReference type="ChEBI" id="CHEBI:172877"/>
    </reaction>
    <physiologicalReaction direction="left-to-right" evidence="3">
        <dbReference type="Rhea" id="RHEA:66929"/>
    </physiologicalReaction>
</comment>
<keyword evidence="6" id="KW-0539">Nucleus</keyword>
<feature type="compositionally biased region" description="Basic residues" evidence="7">
    <location>
        <begin position="50"/>
        <end position="60"/>
    </location>
</feature>
<comment type="caution">
    <text evidence="9">The sequence shown here is derived from an EMBL/GenBank/DDBJ whole genome shotgun (WGS) entry which is preliminary data.</text>
</comment>
<feature type="domain" description="RAI1-like" evidence="8">
    <location>
        <begin position="89"/>
        <end position="432"/>
    </location>
</feature>
<evidence type="ECO:0000256" key="1">
    <source>
        <dbReference type="ARBA" id="ARBA00001968"/>
    </source>
</evidence>
<dbReference type="GO" id="GO:0004519">
    <property type="term" value="F:endonuclease activity"/>
    <property type="evidence" value="ECO:0007669"/>
    <property type="project" value="UniProtKB-KW"/>
</dbReference>
<gene>
    <name evidence="9" type="primary">RAI1</name>
    <name evidence="9" type="ORF">HDU87_000624</name>
</gene>
<evidence type="ECO:0000256" key="3">
    <source>
        <dbReference type="ARBA" id="ARBA00044676"/>
    </source>
</evidence>
<dbReference type="GO" id="GO:0110155">
    <property type="term" value="P:NAD-cap decapping"/>
    <property type="evidence" value="ECO:0007669"/>
    <property type="project" value="TreeGrafter"/>
</dbReference>
<reference evidence="9" key="1">
    <citation type="submission" date="2020-05" db="EMBL/GenBank/DDBJ databases">
        <title>Phylogenomic resolution of chytrid fungi.</title>
        <authorList>
            <person name="Stajich J.E."/>
            <person name="Amses K."/>
            <person name="Simmons R."/>
            <person name="Seto K."/>
            <person name="Myers J."/>
            <person name="Bonds A."/>
            <person name="Quandt C.A."/>
            <person name="Barry K."/>
            <person name="Liu P."/>
            <person name="Grigoriev I."/>
            <person name="Longcore J.E."/>
            <person name="James T.Y."/>
        </authorList>
    </citation>
    <scope>NUCLEOTIDE SEQUENCE</scope>
    <source>
        <strain evidence="9">JEL0379</strain>
    </source>
</reference>
<accession>A0AAD5TBT3</accession>
<dbReference type="GO" id="GO:0046872">
    <property type="term" value="F:metal ion binding"/>
    <property type="evidence" value="ECO:0007669"/>
    <property type="project" value="UniProtKB-KW"/>
</dbReference>
<dbReference type="Pfam" id="PF08652">
    <property type="entry name" value="RAI1"/>
    <property type="match status" value="1"/>
</dbReference>
<keyword evidence="6" id="KW-0479">Metal-binding</keyword>
<dbReference type="GO" id="GO:0005829">
    <property type="term" value="C:cytosol"/>
    <property type="evidence" value="ECO:0007669"/>
    <property type="project" value="TreeGrafter"/>
</dbReference>
<evidence type="ECO:0000256" key="7">
    <source>
        <dbReference type="SAM" id="MobiDB-lite"/>
    </source>
</evidence>